<dbReference type="PANTHER" id="PTHR21610">
    <property type="entry name" value="VON WILLEBRAND FACTOR A DOMAIN-CONTAINING PROTEIN 8"/>
    <property type="match status" value="1"/>
</dbReference>
<dbReference type="AlphaFoldDB" id="A0A1T4VA94"/>
<name>A0A1T4VA94_9GAMM</name>
<dbReference type="Proteomes" id="UP000242432">
    <property type="component" value="Unassembled WGS sequence"/>
</dbReference>
<protein>
    <submittedName>
        <fullName evidence="2">Cobaltochelatase CobS</fullName>
    </submittedName>
</protein>
<dbReference type="CDD" id="cd00009">
    <property type="entry name" value="AAA"/>
    <property type="match status" value="1"/>
</dbReference>
<dbReference type="EMBL" id="FUXX01000016">
    <property type="protein sequence ID" value="SKA61843.1"/>
    <property type="molecule type" value="Genomic_DNA"/>
</dbReference>
<keyword evidence="3" id="KW-1185">Reference proteome</keyword>
<dbReference type="GO" id="GO:0005524">
    <property type="term" value="F:ATP binding"/>
    <property type="evidence" value="ECO:0007669"/>
    <property type="project" value="InterPro"/>
</dbReference>
<dbReference type="Gene3D" id="3.40.50.300">
    <property type="entry name" value="P-loop containing nucleotide triphosphate hydrolases"/>
    <property type="match status" value="1"/>
</dbReference>
<dbReference type="InterPro" id="IPR027417">
    <property type="entry name" value="P-loop_NTPase"/>
</dbReference>
<dbReference type="SMART" id="SM00382">
    <property type="entry name" value="AAA"/>
    <property type="match status" value="1"/>
</dbReference>
<dbReference type="SUPFAM" id="SSF52540">
    <property type="entry name" value="P-loop containing nucleoside triphosphate hydrolases"/>
    <property type="match status" value="1"/>
</dbReference>
<dbReference type="STRING" id="83771.SAMN02910357_02047"/>
<proteinExistence type="predicted"/>
<evidence type="ECO:0000259" key="1">
    <source>
        <dbReference type="SMART" id="SM00382"/>
    </source>
</evidence>
<dbReference type="RefSeq" id="WP_078928647.1">
    <property type="nucleotide sequence ID" value="NZ_FUXX01000016.1"/>
</dbReference>
<dbReference type="Pfam" id="PF07728">
    <property type="entry name" value="AAA_5"/>
    <property type="match status" value="1"/>
</dbReference>
<reference evidence="3" key="1">
    <citation type="submission" date="2017-02" db="EMBL/GenBank/DDBJ databases">
        <authorList>
            <person name="Varghese N."/>
            <person name="Submissions S."/>
        </authorList>
    </citation>
    <scope>NUCLEOTIDE SEQUENCE [LARGE SCALE GENOMIC DNA]</scope>
    <source>
        <strain evidence="3">DSM 3072</strain>
    </source>
</reference>
<dbReference type="InterPro" id="IPR039891">
    <property type="entry name" value="VWA8"/>
</dbReference>
<sequence>MGLVNLCNIFGNDKLVISEFDFSPVNYTQHVPNLDAEYVFELNSLNDLLLYLVHPFKDCLYISGPSGCGKTSLVLQVAARLNWPVEQITLSNKSESLELIGHSSLKNGELIYEYGPLTRAMMYGEILILNEVDLMSPGDLTVLNDVLDGKDLTIVANQGEIIKPHPNFRVVATANSKGNGDTSGFYNGVRLLNQAFLDRFRFMEMSYPKTNVEKAMILSMFPSIDESLCVKLLKFAHDLRQVIEVGFENGVRQLSAPFSTRSLIKIAGLMSLDTDLDIHKIIKMCFALRLPAVEYEYVMRLCNDIFGHEGGKPTVKTE</sequence>
<dbReference type="GO" id="GO:0005737">
    <property type="term" value="C:cytoplasm"/>
    <property type="evidence" value="ECO:0007669"/>
    <property type="project" value="TreeGrafter"/>
</dbReference>
<gene>
    <name evidence="2" type="ORF">SAMN02745213_01153</name>
</gene>
<organism evidence="2 3">
    <name type="scientific">Succinivibrio dextrinosolvens DSM 3072</name>
    <dbReference type="NCBI Taxonomy" id="1123324"/>
    <lineage>
        <taxon>Bacteria</taxon>
        <taxon>Pseudomonadati</taxon>
        <taxon>Pseudomonadota</taxon>
        <taxon>Gammaproteobacteria</taxon>
        <taxon>Aeromonadales</taxon>
        <taxon>Succinivibrionaceae</taxon>
        <taxon>Succinivibrio</taxon>
    </lineage>
</organism>
<dbReference type="InterPro" id="IPR011704">
    <property type="entry name" value="ATPase_dyneun-rel_AAA"/>
</dbReference>
<dbReference type="GO" id="GO:0016887">
    <property type="term" value="F:ATP hydrolysis activity"/>
    <property type="evidence" value="ECO:0007669"/>
    <property type="project" value="InterPro"/>
</dbReference>
<feature type="domain" description="AAA+ ATPase" evidence="1">
    <location>
        <begin position="56"/>
        <end position="201"/>
    </location>
</feature>
<evidence type="ECO:0000313" key="2">
    <source>
        <dbReference type="EMBL" id="SKA61843.1"/>
    </source>
</evidence>
<accession>A0A1T4VA94</accession>
<evidence type="ECO:0000313" key="3">
    <source>
        <dbReference type="Proteomes" id="UP000242432"/>
    </source>
</evidence>
<dbReference type="PANTHER" id="PTHR21610:SF9">
    <property type="entry name" value="VON WILLEBRAND FACTOR A DOMAIN-CONTAINING PROTEIN 8"/>
    <property type="match status" value="1"/>
</dbReference>
<dbReference type="InterPro" id="IPR003593">
    <property type="entry name" value="AAA+_ATPase"/>
</dbReference>